<dbReference type="RefSeq" id="WP_073174201.1">
    <property type="nucleotide sequence ID" value="NZ_FQZE01000075.1"/>
</dbReference>
<sequence length="83" mass="9568">MEKKYSKAWIGKGVQHEKLDLVRVTLKTEDAMKHQHEFEGVKLLTFELSKLQEPDKFGRTHTAYVSVPEEVEAVKPKKTASKE</sequence>
<reference evidence="1 2" key="1">
    <citation type="submission" date="2016-11" db="EMBL/GenBank/DDBJ databases">
        <authorList>
            <person name="Jaros S."/>
            <person name="Januszkiewicz K."/>
            <person name="Wedrychowicz H."/>
        </authorList>
    </citation>
    <scope>NUCLEOTIDE SEQUENCE [LARGE SCALE GENOMIC DNA]</scope>
    <source>
        <strain evidence="1 2">DSM 27063</strain>
    </source>
</reference>
<name>A0A1M6PV73_9BACT</name>
<dbReference type="Proteomes" id="UP000184050">
    <property type="component" value="Unassembled WGS sequence"/>
</dbReference>
<dbReference type="AlphaFoldDB" id="A0A1M6PV73"/>
<accession>A0A1M6PV73</accession>
<dbReference type="EMBL" id="FQZE01000075">
    <property type="protein sequence ID" value="SHK11792.1"/>
    <property type="molecule type" value="Genomic_DNA"/>
</dbReference>
<evidence type="ECO:0000313" key="1">
    <source>
        <dbReference type="EMBL" id="SHK11792.1"/>
    </source>
</evidence>
<gene>
    <name evidence="1" type="ORF">SAMN05444280_1751</name>
</gene>
<organism evidence="1 2">
    <name type="scientific">Tangfeifania diversioriginum</name>
    <dbReference type="NCBI Taxonomy" id="1168035"/>
    <lineage>
        <taxon>Bacteria</taxon>
        <taxon>Pseudomonadati</taxon>
        <taxon>Bacteroidota</taxon>
        <taxon>Bacteroidia</taxon>
        <taxon>Marinilabiliales</taxon>
        <taxon>Prolixibacteraceae</taxon>
        <taxon>Tangfeifania</taxon>
    </lineage>
</organism>
<proteinExistence type="predicted"/>
<evidence type="ECO:0000313" key="2">
    <source>
        <dbReference type="Proteomes" id="UP000184050"/>
    </source>
</evidence>
<protein>
    <submittedName>
        <fullName evidence="1">Uncharacterized protein</fullName>
    </submittedName>
</protein>
<keyword evidence="2" id="KW-1185">Reference proteome</keyword>
<dbReference type="OrthoDB" id="1262823at2"/>